<dbReference type="EMBL" id="JACHGW010000003">
    <property type="protein sequence ID" value="MBB6051526.1"/>
    <property type="molecule type" value="Genomic_DNA"/>
</dbReference>
<name>A0A7W9W7S5_ARMRO</name>
<dbReference type="AlphaFoldDB" id="A0A7W9W7S5"/>
<sequence>MLLAGFHASPWFAEQVRETWLAPDVRVVLNAPLAYDPAKPTRLVVYATPNGNTTEQTLGCQRSELLKTDWHFDIQHVAAQVRLLRERGAKRVDGSAFLDGKRRAIGPSAASSCLVGTSLFRAERGGGGTTPYSRTFTVQAVPRGERDTNLVLACLEASGLSWPAWRQKHPDNAVLIRRMIDTLRAPFPDARVALTGHSGGGSFLWGFVNGGETIPEWVETIGFLDANYSYSDTDRHGDKLLAWLRGGRERRLTVIAYDDREITLNGKKVVGPEGGTFRATERMRTRFARELTLVESKAGPVTTNTALAGQLVLRVHQNPKNAILHTALVGEWNGLLAVLDPSLPFSEPRRYTTYIQPAQGIPPRPKEAPGGTELFARLEKLPLAEREVLLLAELLRGNLPEFLRKPASVTLGPLTVSVLPDYLAVGSDTDFIRTPLTPLTAQKLADAFGCLLPTKLLVDAIYQQAALTLEPQPLTEAREAMSTFAQHSRGIDEQRAGKPLGLLIAGIKKDIVLTNRLKEKPNRVAIYGWHKRDGQPIQPLTIVHKDTYVDYSHGIRLIQRTGLLNGKPCDLPTLLHDPVLCKLLSDEGTVEGSL</sequence>
<proteinExistence type="predicted"/>
<evidence type="ECO:0000313" key="1">
    <source>
        <dbReference type="EMBL" id="MBB6051526.1"/>
    </source>
</evidence>
<accession>A0A7W9W7S5</accession>
<keyword evidence="2" id="KW-1185">Reference proteome</keyword>
<protein>
    <recommendedName>
        <fullName evidence="3">Alpha/beta hydrolase</fullName>
    </recommendedName>
</protein>
<dbReference type="InterPro" id="IPR029058">
    <property type="entry name" value="AB_hydrolase_fold"/>
</dbReference>
<gene>
    <name evidence="1" type="ORF">HNQ39_003336</name>
</gene>
<dbReference type="RefSeq" id="WP_184198647.1">
    <property type="nucleotide sequence ID" value="NZ_JACHGW010000003.1"/>
</dbReference>
<dbReference type="Proteomes" id="UP000520814">
    <property type="component" value="Unassembled WGS sequence"/>
</dbReference>
<dbReference type="SUPFAM" id="SSF53474">
    <property type="entry name" value="alpha/beta-Hydrolases"/>
    <property type="match status" value="1"/>
</dbReference>
<comment type="caution">
    <text evidence="1">The sequence shown here is derived from an EMBL/GenBank/DDBJ whole genome shotgun (WGS) entry which is preliminary data.</text>
</comment>
<evidence type="ECO:0008006" key="3">
    <source>
        <dbReference type="Google" id="ProtNLM"/>
    </source>
</evidence>
<reference evidence="1 2" key="1">
    <citation type="submission" date="2020-08" db="EMBL/GenBank/DDBJ databases">
        <title>Genomic Encyclopedia of Type Strains, Phase IV (KMG-IV): sequencing the most valuable type-strain genomes for metagenomic binning, comparative biology and taxonomic classification.</title>
        <authorList>
            <person name="Goeker M."/>
        </authorList>
    </citation>
    <scope>NUCLEOTIDE SEQUENCE [LARGE SCALE GENOMIC DNA]</scope>
    <source>
        <strain evidence="1 2">DSM 23562</strain>
    </source>
</reference>
<evidence type="ECO:0000313" key="2">
    <source>
        <dbReference type="Proteomes" id="UP000520814"/>
    </source>
</evidence>
<organism evidence="1 2">
    <name type="scientific">Armatimonas rosea</name>
    <dbReference type="NCBI Taxonomy" id="685828"/>
    <lineage>
        <taxon>Bacteria</taxon>
        <taxon>Bacillati</taxon>
        <taxon>Armatimonadota</taxon>
        <taxon>Armatimonadia</taxon>
        <taxon>Armatimonadales</taxon>
        <taxon>Armatimonadaceae</taxon>
        <taxon>Armatimonas</taxon>
    </lineage>
</organism>